<dbReference type="GO" id="GO:0007157">
    <property type="term" value="P:heterophilic cell-cell adhesion via plasma membrane cell adhesion molecules"/>
    <property type="evidence" value="ECO:0007669"/>
    <property type="project" value="TreeGrafter"/>
</dbReference>
<keyword evidence="12 16" id="KW-1015">Disulfide bond</keyword>
<evidence type="ECO:0000256" key="2">
    <source>
        <dbReference type="ARBA" id="ARBA00004316"/>
    </source>
</evidence>
<dbReference type="InterPro" id="IPR001791">
    <property type="entry name" value="Laminin_G"/>
</dbReference>
<dbReference type="Ensembl" id="ENSGACT00000024241.2">
    <property type="protein sequence ID" value="ENSGACP00000024193.2"/>
    <property type="gene ID" value="ENSGACG00000018306.2"/>
</dbReference>
<keyword evidence="9" id="KW-0677">Repeat</keyword>
<dbReference type="GO" id="GO:1901222">
    <property type="term" value="P:regulation of non-canonical NF-kappaB signal transduction"/>
    <property type="evidence" value="ECO:0007669"/>
    <property type="project" value="UniProtKB-ARBA"/>
</dbReference>
<feature type="disulfide bond" evidence="16">
    <location>
        <begin position="1260"/>
        <end position="1269"/>
    </location>
</feature>
<feature type="domain" description="Laminin G" evidence="19">
    <location>
        <begin position="1021"/>
        <end position="1195"/>
    </location>
</feature>
<dbReference type="STRING" id="69293.ENSGACP00000024193"/>
<dbReference type="SMART" id="SM00181">
    <property type="entry name" value="EGF"/>
    <property type="match status" value="18"/>
</dbReference>
<keyword evidence="8" id="KW-0732">Signal</keyword>
<feature type="domain" description="EGF-like" evidence="20">
    <location>
        <begin position="250"/>
        <end position="286"/>
    </location>
</feature>
<feature type="disulfide bond" evidence="16">
    <location>
        <begin position="1377"/>
        <end position="1386"/>
    </location>
</feature>
<dbReference type="InterPro" id="IPR009030">
    <property type="entry name" value="Growth_fac_rcpt_cys_sf"/>
</dbReference>
<feature type="transmembrane region" description="Helical" evidence="18">
    <location>
        <begin position="1399"/>
        <end position="1423"/>
    </location>
</feature>
<keyword evidence="14" id="KW-0966">Cell projection</keyword>
<evidence type="ECO:0000259" key="20">
    <source>
        <dbReference type="PROSITE" id="PS50026"/>
    </source>
</evidence>
<evidence type="ECO:0000256" key="14">
    <source>
        <dbReference type="ARBA" id="ARBA00023273"/>
    </source>
</evidence>
<dbReference type="FunFam" id="2.10.25.10:FF:000004">
    <property type="entry name" value="Neurogenic locus notch 1"/>
    <property type="match status" value="1"/>
</dbReference>
<evidence type="ECO:0000256" key="5">
    <source>
        <dbReference type="ARBA" id="ARBA00022525"/>
    </source>
</evidence>
<feature type="domain" description="EGF-like" evidence="20">
    <location>
        <begin position="957"/>
        <end position="993"/>
    </location>
</feature>
<feature type="disulfide bond" evidence="16">
    <location>
        <begin position="407"/>
        <end position="416"/>
    </location>
</feature>
<dbReference type="InterPro" id="IPR013320">
    <property type="entry name" value="ConA-like_dom_sf"/>
</dbReference>
<feature type="disulfide bond" evidence="16">
    <location>
        <begin position="276"/>
        <end position="285"/>
    </location>
</feature>
<keyword evidence="5" id="KW-0964">Secreted</keyword>
<dbReference type="Pfam" id="PF12661">
    <property type="entry name" value="hEGF"/>
    <property type="match status" value="4"/>
</dbReference>
<dbReference type="PROSITE" id="PS00010">
    <property type="entry name" value="ASX_HYDROXYL"/>
    <property type="match status" value="10"/>
</dbReference>
<feature type="transmembrane region" description="Helical" evidence="18">
    <location>
        <begin position="17"/>
        <end position="44"/>
    </location>
</feature>
<feature type="disulfide bond" evidence="16">
    <location>
        <begin position="1298"/>
        <end position="1307"/>
    </location>
</feature>
<keyword evidence="11 18" id="KW-0472">Membrane</keyword>
<name>G3Q2U4_GASAC</name>
<evidence type="ECO:0000256" key="18">
    <source>
        <dbReference type="SAM" id="Phobius"/>
    </source>
</evidence>
<evidence type="ECO:0000256" key="1">
    <source>
        <dbReference type="ARBA" id="ARBA00004247"/>
    </source>
</evidence>
<dbReference type="SUPFAM" id="SSF57196">
    <property type="entry name" value="EGF/Laminin"/>
    <property type="match status" value="12"/>
</dbReference>
<dbReference type="OMA" id="CLCWPGF"/>
<feature type="disulfide bond" evidence="16">
    <location>
        <begin position="153"/>
        <end position="162"/>
    </location>
</feature>
<reference evidence="21" key="2">
    <citation type="submission" date="2025-08" db="UniProtKB">
        <authorList>
            <consortium name="Ensembl"/>
        </authorList>
    </citation>
    <scope>IDENTIFICATION</scope>
</reference>
<dbReference type="InterPro" id="IPR013032">
    <property type="entry name" value="EGF-like_CS"/>
</dbReference>
<dbReference type="PANTHER" id="PTHR24049:SF19">
    <property type="entry name" value="PROTEIN CRUMBS HOMOLOG 2"/>
    <property type="match status" value="1"/>
</dbReference>
<dbReference type="PROSITE" id="PS00022">
    <property type="entry name" value="EGF_1"/>
    <property type="match status" value="13"/>
</dbReference>
<feature type="domain" description="EGF-like" evidence="20">
    <location>
        <begin position="1351"/>
        <end position="1387"/>
    </location>
</feature>
<keyword evidence="6 16" id="KW-0245">EGF-like domain</keyword>
<feature type="disulfide bond" evidence="16">
    <location>
        <begin position="353"/>
        <end position="362"/>
    </location>
</feature>
<dbReference type="FunFam" id="2.60.120.200:FF:000081">
    <property type="entry name" value="Crumbs 1, cell polarity complex component"/>
    <property type="match status" value="1"/>
</dbReference>
<evidence type="ECO:0000256" key="10">
    <source>
        <dbReference type="ARBA" id="ARBA00022989"/>
    </source>
</evidence>
<dbReference type="InterPro" id="IPR000152">
    <property type="entry name" value="EGF-type_Asp/Asn_hydroxyl_site"/>
</dbReference>
<dbReference type="SUPFAM" id="SSF57184">
    <property type="entry name" value="Growth factor receptor domain"/>
    <property type="match status" value="1"/>
</dbReference>
<dbReference type="FunFam" id="2.10.25.10:FF:000796">
    <property type="entry name" value="Crumbs cell polarity complex component 2b"/>
    <property type="match status" value="1"/>
</dbReference>
<feature type="domain" description="EGF-like" evidence="20">
    <location>
        <begin position="1272"/>
        <end position="1308"/>
    </location>
</feature>
<feature type="domain" description="EGF-like" evidence="20">
    <location>
        <begin position="1312"/>
        <end position="1349"/>
    </location>
</feature>
<feature type="domain" description="EGF-like" evidence="20">
    <location>
        <begin position="365"/>
        <end position="417"/>
    </location>
</feature>
<evidence type="ECO:0008006" key="23">
    <source>
        <dbReference type="Google" id="ProtNLM"/>
    </source>
</evidence>
<evidence type="ECO:0000256" key="7">
    <source>
        <dbReference type="ARBA" id="ARBA00022692"/>
    </source>
</evidence>
<dbReference type="SUPFAM" id="SSF49899">
    <property type="entry name" value="Concanavalin A-like lectins/glucanases"/>
    <property type="match status" value="3"/>
</dbReference>
<feature type="domain" description="EGF-like" evidence="20">
    <location>
        <begin position="165"/>
        <end position="201"/>
    </location>
</feature>
<dbReference type="GO" id="GO:0045197">
    <property type="term" value="P:establishment or maintenance of epithelial cell apical/basal polarity"/>
    <property type="evidence" value="ECO:0007669"/>
    <property type="project" value="TreeGrafter"/>
</dbReference>
<dbReference type="eggNOG" id="KOG1217">
    <property type="taxonomic scope" value="Eukaryota"/>
</dbReference>
<dbReference type="InterPro" id="IPR018097">
    <property type="entry name" value="EGF_Ca-bd_CS"/>
</dbReference>
<dbReference type="FunFam" id="2.60.120.200:FF:000130">
    <property type="entry name" value="Crumbs 2, cell polarity complex component"/>
    <property type="match status" value="1"/>
</dbReference>
<keyword evidence="13" id="KW-0325">Glycoprotein</keyword>
<feature type="disulfide bond" evidence="16">
    <location>
        <begin position="1223"/>
        <end position="1232"/>
    </location>
</feature>
<keyword evidence="7 18" id="KW-0812">Transmembrane</keyword>
<dbReference type="InterPro" id="IPR051022">
    <property type="entry name" value="Notch_Cell-Fate_Det"/>
</dbReference>
<dbReference type="FunFam" id="2.10.25.10:FF:000045">
    <property type="entry name" value="Slit guidance ligand 2"/>
    <property type="match status" value="1"/>
</dbReference>
<feature type="disulfide bond" evidence="16">
    <location>
        <begin position="191"/>
        <end position="200"/>
    </location>
</feature>
<evidence type="ECO:0000256" key="16">
    <source>
        <dbReference type="PROSITE-ProRule" id="PRU00076"/>
    </source>
</evidence>
<dbReference type="PRINTS" id="PR01983">
    <property type="entry name" value="NOTCH"/>
</dbReference>
<dbReference type="GO" id="GO:0016324">
    <property type="term" value="C:apical plasma membrane"/>
    <property type="evidence" value="ECO:0007669"/>
    <property type="project" value="UniProtKB-SubCell"/>
</dbReference>
<dbReference type="GO" id="GO:0042995">
    <property type="term" value="C:cell projection"/>
    <property type="evidence" value="ECO:0007669"/>
    <property type="project" value="UniProtKB-SubCell"/>
</dbReference>
<feature type="disulfide bond" evidence="16">
    <location>
        <begin position="445"/>
        <end position="454"/>
    </location>
</feature>
<dbReference type="GO" id="GO:0045597">
    <property type="term" value="P:positive regulation of cell differentiation"/>
    <property type="evidence" value="ECO:0007669"/>
    <property type="project" value="UniProtKB-ARBA"/>
</dbReference>
<reference evidence="21" key="3">
    <citation type="submission" date="2025-09" db="UniProtKB">
        <authorList>
            <consortium name="Ensembl"/>
        </authorList>
    </citation>
    <scope>IDENTIFICATION</scope>
</reference>
<evidence type="ECO:0000256" key="17">
    <source>
        <dbReference type="SAM" id="MobiDB-lite"/>
    </source>
</evidence>
<dbReference type="FunFam" id="2.10.25.10:FF:000282">
    <property type="entry name" value="Crumbs cell polarity complex component 2"/>
    <property type="match status" value="1"/>
</dbReference>
<feature type="disulfide bond" evidence="16">
    <location>
        <begin position="1339"/>
        <end position="1348"/>
    </location>
</feature>
<dbReference type="GO" id="GO:0005911">
    <property type="term" value="C:cell-cell junction"/>
    <property type="evidence" value="ECO:0007669"/>
    <property type="project" value="UniProtKB-ARBA"/>
</dbReference>
<dbReference type="SMART" id="SM00179">
    <property type="entry name" value="EGF_CA"/>
    <property type="match status" value="17"/>
</dbReference>
<comment type="caution">
    <text evidence="16">Lacks conserved residue(s) required for the propagation of feature annotation.</text>
</comment>
<feature type="domain" description="EGF-like" evidence="20">
    <location>
        <begin position="1235"/>
        <end position="1270"/>
    </location>
</feature>
<evidence type="ECO:0000256" key="11">
    <source>
        <dbReference type="ARBA" id="ARBA00023136"/>
    </source>
</evidence>
<dbReference type="Gene3D" id="2.60.120.200">
    <property type="match status" value="3"/>
</dbReference>
<accession>G3Q2U4</accession>
<dbReference type="AlphaFoldDB" id="G3Q2U4"/>
<dbReference type="PROSITE" id="PS50025">
    <property type="entry name" value="LAM_G_DOMAIN"/>
    <property type="match status" value="3"/>
</dbReference>
<feature type="domain" description="EGF-like" evidence="20">
    <location>
        <begin position="89"/>
        <end position="124"/>
    </location>
</feature>
<evidence type="ECO:0000256" key="12">
    <source>
        <dbReference type="ARBA" id="ARBA00023157"/>
    </source>
</evidence>
<feature type="domain" description="EGF-like" evidence="20">
    <location>
        <begin position="288"/>
        <end position="325"/>
    </location>
</feature>
<keyword evidence="22" id="KW-1185">Reference proteome</keyword>
<dbReference type="Bgee" id="ENSGACG00000018306">
    <property type="expression patterns" value="Expressed in camera-type eye"/>
</dbReference>
<comment type="similarity">
    <text evidence="15">Belongs to the Crumbs protein family.</text>
</comment>
<feature type="region of interest" description="Disordered" evidence="17">
    <location>
        <begin position="206"/>
        <end position="235"/>
    </location>
</feature>
<feature type="disulfide bond" evidence="16">
    <location>
        <begin position="114"/>
        <end position="123"/>
    </location>
</feature>
<dbReference type="FunFam" id="2.10.25.10:FF:000309">
    <property type="entry name" value="Uncharacterized protein, isoform A"/>
    <property type="match status" value="1"/>
</dbReference>
<feature type="domain" description="Laminin G" evidence="19">
    <location>
        <begin position="773"/>
        <end position="955"/>
    </location>
</feature>
<dbReference type="InParanoid" id="G3Q2U4"/>
<feature type="domain" description="Laminin G" evidence="19">
    <location>
        <begin position="545"/>
        <end position="729"/>
    </location>
</feature>
<evidence type="ECO:0000256" key="13">
    <source>
        <dbReference type="ARBA" id="ARBA00023180"/>
    </source>
</evidence>
<dbReference type="Pfam" id="PF00008">
    <property type="entry name" value="EGF"/>
    <property type="match status" value="10"/>
</dbReference>
<sequence length="1462" mass="157833">MWTLLDICENEYPLKHLFVIIVIICIIYKFICICVNIAFSLGILCNATSDRCLSAPCHNGATCVDSMDDYACICAQDGVRHMGKHCDQLYDACAFAPCEDCASTPGTAGYRCVCPDGLSGENCTEEVDECQSNPCSGPRSLCVDQPNGYFCRCPAGYGGRGCGTRVTDCVDGPCGSNGTCVLRPEGFGCLCAPGFEGEPCSDRGHLRGRRSGVSQPQLHSIHSPQSSSSHPPSLLYLPLPPSTGVNCEMEIDECASGPCHNGATCRDLIAAYSCECSPGFDGVDCQVDVDECASDPCQNRAVCHDMVNSYECDCSDTGFQGDHCDVDIPECASDPCQHASSCLEGVNKYTCSCWPGYTGPNCEIDIDECSELPCENGGECFERSDPSHWVLDWELRSEDAAGYICQCQPGFAGENCSVNIDECESEPCQNGGACEDAVNGYACTCSAGFLGDLCEVNVDECQSQPCQNGAWCEDGRASYSCHCPEAEAGELPWGGRHCGVKLRGCVGHACQNGATCHPWLADGEQGHTCLCPHGFYDERCSTPTTFSFSTARYVHIQVASEGRTRREVEHPVHRGHGVQLRFRTTLPDVVLFFRGDADNHLVLEIVEGGLRAKAFSEEAELDATFPGLVSDGDWRDAHVFVDSKGLVLILKGRGCDRDGCRVTDGGADEPPYLPSEAFTHVYVGGAPEELLEFSASGAGFIGCMEDLMIDSKPVLPQTLPKGRGHELGCSKTDWCKPDPCHGHGRCVDLWTSYQCACYRPFHSQRCTDEFPSWTYGHEDTESFSVYDVGRRHESNFSVSFFLRSLKPDGLLFQLRRPTEEEEEGGEVYFSVYLGMGRVFVSSLPNSAPLTAPIFVTTGEKQLLQVEVRHRQVIFEHAGLRYGIGEIPAVTLGIGDRAYVGGLPGDWDSNAWGGHYKGCLQDLRLDSVHLDVDAWNSSDGEGAYLPSDAGNVETACVSDDTCKVKPCLNGGECTVTFNDFLCSCPAEYTGKTCETRVWCVGRPCGHGGYCVDLPDGFDCVTNATFENSPVHYSAGGSLAEPVSSIYVELRTRSGNAVLLRASRGPDLLMVGLLDSSVRVEIHIGNSVEALAFTGVRRVADGGWHRVNISMAQKGRKASPWVITVDGITDASSAPQRAGGVRFLSDKSATLALAESFTGCLGAVRVGGVHLPFLDDYKAPQPSQFHLAGKPKIRLGCTGAPVCEPDPCANGATCEDLFNKRVCVCSSGWGGELCETDVDDCASQPCVHGSCKDYLAGFECRCHPGYAGELCEEDVDECQRHACEHGGTCHDGPNMYTCTCPKGYSGPRCQWDYPPIQCGKDVRCENDGVCRDGLWGANCTCMPGFTGSRCESEIDECASNPCRHGGSCLDRFNMFVCECPPGYSGPTCDTNKQAHKQGVPWLVVAIPLLCFCVLIVIIGLTFVALTARKKRQSEGAYSPSTQEVAGARLEMDSMLKVPPEERLI</sequence>
<dbReference type="Gene3D" id="2.10.25.10">
    <property type="entry name" value="Laminin"/>
    <property type="match status" value="17"/>
</dbReference>
<dbReference type="InterPro" id="IPR001881">
    <property type="entry name" value="EGF-like_Ca-bd_dom"/>
</dbReference>
<dbReference type="GO" id="GO:0005576">
    <property type="term" value="C:extracellular region"/>
    <property type="evidence" value="ECO:0007669"/>
    <property type="project" value="UniProtKB-SubCell"/>
</dbReference>
<reference evidence="21 22" key="1">
    <citation type="journal article" date="2021" name="G3 (Bethesda)">
        <title>Improved contiguity of the threespine stickleback genome using long-read sequencing.</title>
        <authorList>
            <person name="Nath S."/>
            <person name="Shaw D.E."/>
            <person name="White M.A."/>
        </authorList>
    </citation>
    <scope>NUCLEOTIDE SEQUENCE [LARGE SCALE GENOMIC DNA]</scope>
    <source>
        <strain evidence="21 22">Lake Benthic</strain>
    </source>
</reference>
<feature type="domain" description="EGF-like" evidence="20">
    <location>
        <begin position="327"/>
        <end position="363"/>
    </location>
</feature>
<dbReference type="SMART" id="SM00282">
    <property type="entry name" value="LamG"/>
    <property type="match status" value="3"/>
</dbReference>
<dbReference type="InterPro" id="IPR000742">
    <property type="entry name" value="EGF"/>
</dbReference>
<dbReference type="FunFam" id="2.10.25.10:FF:000472">
    <property type="entry name" value="Uncharacterized protein, isoform A"/>
    <property type="match status" value="1"/>
</dbReference>
<feature type="disulfide bond" evidence="16">
    <location>
        <begin position="1239"/>
        <end position="1249"/>
    </location>
</feature>
<feature type="domain" description="EGF-like" evidence="20">
    <location>
        <begin position="501"/>
        <end position="541"/>
    </location>
</feature>
<evidence type="ECO:0000259" key="19">
    <source>
        <dbReference type="PROSITE" id="PS50025"/>
    </source>
</evidence>
<evidence type="ECO:0000256" key="3">
    <source>
        <dbReference type="ARBA" id="ARBA00004613"/>
    </source>
</evidence>
<dbReference type="GO" id="GO:0007399">
    <property type="term" value="P:nervous system development"/>
    <property type="evidence" value="ECO:0007669"/>
    <property type="project" value="UniProtKB-ARBA"/>
</dbReference>
<dbReference type="PROSITE" id="PS01186">
    <property type="entry name" value="EGF_2"/>
    <property type="match status" value="13"/>
</dbReference>
<dbReference type="Pfam" id="PF02210">
    <property type="entry name" value="Laminin_G_2"/>
    <property type="match status" value="2"/>
</dbReference>
<dbReference type="PANTHER" id="PTHR24049">
    <property type="entry name" value="CRUMBS FAMILY MEMBER"/>
    <property type="match status" value="1"/>
</dbReference>
<proteinExistence type="inferred from homology"/>
<dbReference type="GO" id="GO:0032991">
    <property type="term" value="C:protein-containing complex"/>
    <property type="evidence" value="ECO:0007669"/>
    <property type="project" value="UniProtKB-ARBA"/>
</dbReference>
<feature type="disulfide bond" evidence="16">
    <location>
        <begin position="757"/>
        <end position="766"/>
    </location>
</feature>
<evidence type="ECO:0000313" key="21">
    <source>
        <dbReference type="Ensembl" id="ENSGACP00000024193.2"/>
    </source>
</evidence>
<feature type="domain" description="EGF-like" evidence="20">
    <location>
        <begin position="457"/>
        <end position="499"/>
    </location>
</feature>
<organism evidence="21 22">
    <name type="scientific">Gasterosteus aculeatus aculeatus</name>
    <name type="common">three-spined stickleback</name>
    <dbReference type="NCBI Taxonomy" id="481459"/>
    <lineage>
        <taxon>Eukaryota</taxon>
        <taxon>Metazoa</taxon>
        <taxon>Chordata</taxon>
        <taxon>Craniata</taxon>
        <taxon>Vertebrata</taxon>
        <taxon>Euteleostomi</taxon>
        <taxon>Actinopterygii</taxon>
        <taxon>Neopterygii</taxon>
        <taxon>Teleostei</taxon>
        <taxon>Neoteleostei</taxon>
        <taxon>Acanthomorphata</taxon>
        <taxon>Eupercaria</taxon>
        <taxon>Perciformes</taxon>
        <taxon>Cottioidei</taxon>
        <taxon>Gasterosteales</taxon>
        <taxon>Gasterosteidae</taxon>
        <taxon>Gasterosteus</taxon>
    </lineage>
</organism>
<dbReference type="FunFam" id="2.10.25.10:FF:000612">
    <property type="entry name" value="Crumbs 2, cell polarity complex component"/>
    <property type="match status" value="1"/>
</dbReference>
<dbReference type="GeneTree" id="ENSGT00950000183101"/>
<keyword evidence="10 18" id="KW-1133">Transmembrane helix</keyword>
<evidence type="ECO:0000256" key="4">
    <source>
        <dbReference type="ARBA" id="ARBA00022475"/>
    </source>
</evidence>
<feature type="domain" description="EGF-like" evidence="20">
    <location>
        <begin position="731"/>
        <end position="767"/>
    </location>
</feature>
<feature type="compositionally biased region" description="Low complexity" evidence="17">
    <location>
        <begin position="214"/>
        <end position="235"/>
    </location>
</feature>
<dbReference type="PROSITE" id="PS50026">
    <property type="entry name" value="EGF_3"/>
    <property type="match status" value="18"/>
</dbReference>
<feature type="domain" description="EGF-like" evidence="20">
    <location>
        <begin position="126"/>
        <end position="163"/>
    </location>
</feature>
<keyword evidence="4" id="KW-1003">Cell membrane</keyword>
<evidence type="ECO:0000256" key="9">
    <source>
        <dbReference type="ARBA" id="ARBA00022737"/>
    </source>
</evidence>
<dbReference type="FunFam" id="2.10.25.10:FF:000123">
    <property type="entry name" value="Crumbs homolog 1 (Drosophila)"/>
    <property type="match status" value="2"/>
</dbReference>
<dbReference type="CDD" id="cd00110">
    <property type="entry name" value="LamG"/>
    <property type="match status" value="2"/>
</dbReference>
<feature type="disulfide bond" evidence="16">
    <location>
        <begin position="983"/>
        <end position="992"/>
    </location>
</feature>
<feature type="domain" description="EGF-like" evidence="20">
    <location>
        <begin position="48"/>
        <end position="87"/>
    </location>
</feature>
<feature type="domain" description="EGF-like" evidence="20">
    <location>
        <begin position="419"/>
        <end position="455"/>
    </location>
</feature>
<dbReference type="GO" id="GO:0060218">
    <property type="term" value="P:hematopoietic stem cell differentiation"/>
    <property type="evidence" value="ECO:0007669"/>
    <property type="project" value="UniProtKB-ARBA"/>
</dbReference>
<dbReference type="PRINTS" id="PR00010">
    <property type="entry name" value="EGFBLOOD"/>
</dbReference>
<evidence type="ECO:0000256" key="8">
    <source>
        <dbReference type="ARBA" id="ARBA00022729"/>
    </source>
</evidence>
<dbReference type="Proteomes" id="UP000007635">
    <property type="component" value="Chromosome XIV"/>
</dbReference>
<dbReference type="CDD" id="cd00054">
    <property type="entry name" value="EGF_CA"/>
    <property type="match status" value="13"/>
</dbReference>
<protein>
    <recommendedName>
        <fullName evidence="23">Crumbs cell polarity complex component 2b</fullName>
    </recommendedName>
</protein>
<evidence type="ECO:0000313" key="22">
    <source>
        <dbReference type="Proteomes" id="UP000007635"/>
    </source>
</evidence>
<evidence type="ECO:0000256" key="6">
    <source>
        <dbReference type="ARBA" id="ARBA00022536"/>
    </source>
</evidence>
<dbReference type="FunFam" id="2.10.25.10:FF:000208">
    <property type="entry name" value="Crumbs 2, cell polarity complex component"/>
    <property type="match status" value="1"/>
</dbReference>
<feature type="disulfide bond" evidence="16">
    <location>
        <begin position="531"/>
        <end position="540"/>
    </location>
</feature>
<feature type="domain" description="EGF-like" evidence="20">
    <location>
        <begin position="1197"/>
        <end position="1233"/>
    </location>
</feature>
<dbReference type="FunFam" id="2.10.25.10:FF:000039">
    <property type="entry name" value="Crumbs cell polarity complex component 1"/>
    <property type="match status" value="1"/>
</dbReference>
<evidence type="ECO:0000256" key="15">
    <source>
        <dbReference type="ARBA" id="ARBA00060989"/>
    </source>
</evidence>
<dbReference type="GO" id="GO:0005509">
    <property type="term" value="F:calcium ion binding"/>
    <property type="evidence" value="ECO:0007669"/>
    <property type="project" value="InterPro"/>
</dbReference>
<dbReference type="PROSITE" id="PS01187">
    <property type="entry name" value="EGF_CA"/>
    <property type="match status" value="5"/>
</dbReference>
<dbReference type="FunCoup" id="G3Q2U4">
    <property type="interactions" value="300"/>
</dbReference>
<comment type="subcellular location">
    <subcellularLocation>
        <location evidence="1">Apical cell membrane</location>
        <topology evidence="1">Single-pass type I membrane protein</topology>
    </subcellularLocation>
    <subcellularLocation>
        <location evidence="2">Cell projection</location>
    </subcellularLocation>
    <subcellularLocation>
        <location evidence="3">Secreted</location>
    </subcellularLocation>
</comment>